<dbReference type="GO" id="GO:0016836">
    <property type="term" value="F:hydro-lyase activity"/>
    <property type="evidence" value="ECO:0007669"/>
    <property type="project" value="TreeGrafter"/>
</dbReference>
<dbReference type="EMBL" id="OV725077">
    <property type="protein sequence ID" value="CAH1392159.1"/>
    <property type="molecule type" value="Genomic_DNA"/>
</dbReference>
<evidence type="ECO:0000256" key="4">
    <source>
        <dbReference type="ARBA" id="ARBA00023098"/>
    </source>
</evidence>
<dbReference type="InterPro" id="IPR001753">
    <property type="entry name" value="Enoyl-CoA_hydra/iso"/>
</dbReference>
<evidence type="ECO:0000256" key="7">
    <source>
        <dbReference type="ARBA" id="ARBA00040545"/>
    </source>
</evidence>
<dbReference type="CDD" id="cd06558">
    <property type="entry name" value="crotonase-like"/>
    <property type="match status" value="1"/>
</dbReference>
<dbReference type="InterPro" id="IPR029045">
    <property type="entry name" value="ClpP/crotonase-like_dom_sf"/>
</dbReference>
<evidence type="ECO:0000256" key="1">
    <source>
        <dbReference type="ARBA" id="ARBA00004173"/>
    </source>
</evidence>
<keyword evidence="2" id="KW-0276">Fatty acid metabolism</keyword>
<dbReference type="PANTHER" id="PTHR43602">
    <property type="match status" value="1"/>
</dbReference>
<gene>
    <name evidence="8" type="ORF">NEZAVI_LOCUS3031</name>
</gene>
<keyword evidence="5" id="KW-0496">Mitochondrion</keyword>
<evidence type="ECO:0000256" key="2">
    <source>
        <dbReference type="ARBA" id="ARBA00022832"/>
    </source>
</evidence>
<dbReference type="Gene3D" id="3.90.226.10">
    <property type="entry name" value="2-enoyl-CoA Hydratase, Chain A, domain 1"/>
    <property type="match status" value="1"/>
</dbReference>
<evidence type="ECO:0000256" key="5">
    <source>
        <dbReference type="ARBA" id="ARBA00023128"/>
    </source>
</evidence>
<keyword evidence="9" id="KW-1185">Reference proteome</keyword>
<comment type="function">
    <text evidence="6">May play a role in fatty acid biosynthesis and insulin sensitivity.</text>
</comment>
<keyword evidence="3" id="KW-0809">Transit peptide</keyword>
<organism evidence="8 9">
    <name type="scientific">Nezara viridula</name>
    <name type="common">Southern green stink bug</name>
    <name type="synonym">Cimex viridulus</name>
    <dbReference type="NCBI Taxonomy" id="85310"/>
    <lineage>
        <taxon>Eukaryota</taxon>
        <taxon>Metazoa</taxon>
        <taxon>Ecdysozoa</taxon>
        <taxon>Arthropoda</taxon>
        <taxon>Hexapoda</taxon>
        <taxon>Insecta</taxon>
        <taxon>Pterygota</taxon>
        <taxon>Neoptera</taxon>
        <taxon>Paraneoptera</taxon>
        <taxon>Hemiptera</taxon>
        <taxon>Heteroptera</taxon>
        <taxon>Panheteroptera</taxon>
        <taxon>Pentatomomorpha</taxon>
        <taxon>Pentatomoidea</taxon>
        <taxon>Pentatomidae</taxon>
        <taxon>Pentatominae</taxon>
        <taxon>Nezara</taxon>
    </lineage>
</organism>
<dbReference type="Gene3D" id="1.10.12.10">
    <property type="entry name" value="Lyase 2-enoyl-coa Hydratase, Chain A, domain 2"/>
    <property type="match status" value="1"/>
</dbReference>
<dbReference type="Pfam" id="PF00378">
    <property type="entry name" value="ECH_1"/>
    <property type="match status" value="1"/>
</dbReference>
<evidence type="ECO:0000313" key="8">
    <source>
        <dbReference type="EMBL" id="CAH1392159.1"/>
    </source>
</evidence>
<accession>A0A9P0GY72</accession>
<name>A0A9P0GY72_NEZVI</name>
<dbReference type="SUPFAM" id="SSF52096">
    <property type="entry name" value="ClpP/crotonase"/>
    <property type="match status" value="1"/>
</dbReference>
<dbReference type="InterPro" id="IPR014748">
    <property type="entry name" value="Enoyl-CoA_hydra_C"/>
</dbReference>
<dbReference type="AlphaFoldDB" id="A0A9P0GY72"/>
<sequence length="282" mass="30863">MSLKFIPAIFKSHFKCSSFKLSHRKCSSMHCNLEITEQNGIRRIVMNDPKTRNSLSKNMILALTEAVTKDNTNTNLRCIVISAKGPVFSAGHNLKELHSDKSCRCVFQDCSKLMMALVETPVPVIAAVDGIAAAGGCQLIAQCDITICTKRSTFSTPGASVGIFCSTPGIPLARSVGRKTAAYMLFTGYSLTAEEAYNVGLVSRVTENDGLENEVNHITSAILEKSHAVISLGKKFFYEQVEMDLRSAYEKGGKVMLENLVHKDGAEGIKSFVEKRKPIWSC</sequence>
<evidence type="ECO:0000256" key="3">
    <source>
        <dbReference type="ARBA" id="ARBA00022946"/>
    </source>
</evidence>
<comment type="subcellular location">
    <subcellularLocation>
        <location evidence="1">Mitochondrion</location>
    </subcellularLocation>
</comment>
<dbReference type="OrthoDB" id="2139957at2759"/>
<dbReference type="Proteomes" id="UP001152798">
    <property type="component" value="Chromosome 1"/>
</dbReference>
<dbReference type="GO" id="GO:0006631">
    <property type="term" value="P:fatty acid metabolic process"/>
    <property type="evidence" value="ECO:0007669"/>
    <property type="project" value="UniProtKB-KW"/>
</dbReference>
<dbReference type="InterPro" id="IPR052377">
    <property type="entry name" value="Mitochondrial_ECH-domain"/>
</dbReference>
<evidence type="ECO:0000313" key="9">
    <source>
        <dbReference type="Proteomes" id="UP001152798"/>
    </source>
</evidence>
<protein>
    <recommendedName>
        <fullName evidence="7">Enoyl-CoA hydratase domain-containing protein 3, mitochondrial</fullName>
    </recommendedName>
</protein>
<keyword evidence="4" id="KW-0443">Lipid metabolism</keyword>
<dbReference type="PANTHER" id="PTHR43602:SF1">
    <property type="entry name" value="ENOYL-COA HYDRATASE DOMAIN-CONTAINING PROTEIN 3, MITOCHONDRIAL"/>
    <property type="match status" value="1"/>
</dbReference>
<reference evidence="8" key="1">
    <citation type="submission" date="2022-01" db="EMBL/GenBank/DDBJ databases">
        <authorList>
            <person name="King R."/>
        </authorList>
    </citation>
    <scope>NUCLEOTIDE SEQUENCE</scope>
</reference>
<evidence type="ECO:0000256" key="6">
    <source>
        <dbReference type="ARBA" id="ARBA00037410"/>
    </source>
</evidence>
<proteinExistence type="predicted"/>
<dbReference type="GO" id="GO:0005739">
    <property type="term" value="C:mitochondrion"/>
    <property type="evidence" value="ECO:0007669"/>
    <property type="project" value="UniProtKB-SubCell"/>
</dbReference>